<evidence type="ECO:0000313" key="12">
    <source>
        <dbReference type="Proteomes" id="UP000317494"/>
    </source>
</evidence>
<evidence type="ECO:0000313" key="13">
    <source>
        <dbReference type="Proteomes" id="UP000320475"/>
    </source>
</evidence>
<dbReference type="Proteomes" id="UP000317494">
    <property type="component" value="Unassembled WGS sequence"/>
</dbReference>
<comment type="subcellular location">
    <subcellularLocation>
        <location evidence="1">Nucleus</location>
    </subcellularLocation>
</comment>
<dbReference type="FunFam" id="3.30.160.60:FF:000446">
    <property type="entry name" value="Zinc finger protein"/>
    <property type="match status" value="1"/>
</dbReference>
<dbReference type="VEuPathDB" id="FungiDB:SeMB42_g06165"/>
<evidence type="ECO:0000259" key="9">
    <source>
        <dbReference type="PROSITE" id="PS50157"/>
    </source>
</evidence>
<proteinExistence type="predicted"/>
<feature type="domain" description="C2H2-type" evidence="9">
    <location>
        <begin position="619"/>
        <end position="646"/>
    </location>
</feature>
<evidence type="ECO:0000313" key="10">
    <source>
        <dbReference type="EMBL" id="TPX40006.1"/>
    </source>
</evidence>
<dbReference type="PANTHER" id="PTHR23226">
    <property type="entry name" value="ZINC FINGER AND SCAN DOMAIN-CONTAINING"/>
    <property type="match status" value="1"/>
</dbReference>
<dbReference type="GO" id="GO:0045893">
    <property type="term" value="P:positive regulation of DNA-templated transcription"/>
    <property type="evidence" value="ECO:0007669"/>
    <property type="project" value="UniProtKB-ARBA"/>
</dbReference>
<keyword evidence="4 7" id="KW-0863">Zinc-finger</keyword>
<dbReference type="PROSITE" id="PS00028">
    <property type="entry name" value="ZINC_FINGER_C2H2_1"/>
    <property type="match status" value="1"/>
</dbReference>
<feature type="compositionally biased region" description="Polar residues" evidence="8">
    <location>
        <begin position="348"/>
        <end position="358"/>
    </location>
</feature>
<dbReference type="PROSITE" id="PS50157">
    <property type="entry name" value="ZINC_FINGER_C2H2_2"/>
    <property type="match status" value="2"/>
</dbReference>
<sequence>MLDRLAAAEWYPTEQYISKPGMSVQTLLSPSSALLLPSPTSSLFDRNLSSIYEAFTRPTPTPTTSSYLGIPGSGPLSSCIMTSNCAATTKVQQPREDAANVTTTIPPPPPDATSHISLQLQEYSHVTSGLFTPTTADGVSGAALGTFFMSTSTGRSNSISSSAGMDSAASISMHGNLNEIADTTRVLHSPASGASKVTARMNGSPSLASDAPTPSSAATTITSTVSTNPFLSPIATSFNNSSQQSPPQHQDHNHPDQIYPNVVGFASADSLPPYRDPALEYIMSTFLDGIESLQSPNLQFTSSPQCDKPLQYSDTMLLLDFDGGEGPASDESASLDNAIVKEEEPDESSASTQASTHPLLQKRLAPNAAIHEVDAYTYVNPFQPQLLINDTNISRPPPYWSSPANTPMYITTPASALTKPSPSIPQQFIFSTAPSPQQFTSQQPHIIHHNPHQNRNHHVRYAPYPYNVLGLSMEGQPNTVNTAGNIVPITNTTVVLPVRTAIPLHSQHQQHMQLQRRQQTELKQEQQMNGNQNVVAGMVEAVPVTVDNLRTNFNSNMGIMNQHVPPQQRRSNPGSSSPKPSCKSGRRMAHVNLAAQGDANGATMNGFTQLTSGGRAKPFQCDRCPQKFSRSHDLKRHQYIHTQQKPYSCSRCGKGFSRRDALRRHEKSVAEGKKVHCVARVSGDMLMMDPMMAEMMADNEEEADDGEE</sequence>
<dbReference type="PANTHER" id="PTHR23226:SF416">
    <property type="entry name" value="FI01424P"/>
    <property type="match status" value="1"/>
</dbReference>
<gene>
    <name evidence="11" type="ORF">SeLEV6574_g03958</name>
    <name evidence="10" type="ORF">SeMB42_g06165</name>
</gene>
<evidence type="ECO:0000256" key="2">
    <source>
        <dbReference type="ARBA" id="ARBA00022723"/>
    </source>
</evidence>
<feature type="region of interest" description="Disordered" evidence="8">
    <location>
        <begin position="232"/>
        <end position="258"/>
    </location>
</feature>
<evidence type="ECO:0000256" key="8">
    <source>
        <dbReference type="SAM" id="MobiDB-lite"/>
    </source>
</evidence>
<accession>A0A507CM19</accession>
<feature type="region of interest" description="Disordered" evidence="8">
    <location>
        <begin position="191"/>
        <end position="220"/>
    </location>
</feature>
<dbReference type="GO" id="GO:0000978">
    <property type="term" value="F:RNA polymerase II cis-regulatory region sequence-specific DNA binding"/>
    <property type="evidence" value="ECO:0007669"/>
    <property type="project" value="TreeGrafter"/>
</dbReference>
<feature type="compositionally biased region" description="Low complexity" evidence="8">
    <location>
        <begin position="204"/>
        <end position="220"/>
    </location>
</feature>
<dbReference type="Gene3D" id="3.30.160.60">
    <property type="entry name" value="Classic Zinc Finger"/>
    <property type="match status" value="2"/>
</dbReference>
<dbReference type="InterPro" id="IPR013087">
    <property type="entry name" value="Znf_C2H2_type"/>
</dbReference>
<feature type="region of interest" description="Disordered" evidence="8">
    <location>
        <begin position="556"/>
        <end position="585"/>
    </location>
</feature>
<dbReference type="SMART" id="SM00355">
    <property type="entry name" value="ZnF_C2H2"/>
    <property type="match status" value="2"/>
</dbReference>
<feature type="domain" description="C2H2-type" evidence="9">
    <location>
        <begin position="647"/>
        <end position="675"/>
    </location>
</feature>
<protein>
    <recommendedName>
        <fullName evidence="9">C2H2-type domain-containing protein</fullName>
    </recommendedName>
</protein>
<evidence type="ECO:0000256" key="7">
    <source>
        <dbReference type="PROSITE-ProRule" id="PRU00042"/>
    </source>
</evidence>
<dbReference type="FunFam" id="3.30.160.60:FF:001732">
    <property type="entry name" value="Zgc:162936"/>
    <property type="match status" value="1"/>
</dbReference>
<dbReference type="Pfam" id="PF00096">
    <property type="entry name" value="zf-C2H2"/>
    <property type="match status" value="2"/>
</dbReference>
<dbReference type="GO" id="GO:0005694">
    <property type="term" value="C:chromosome"/>
    <property type="evidence" value="ECO:0007669"/>
    <property type="project" value="UniProtKB-ARBA"/>
</dbReference>
<dbReference type="AlphaFoldDB" id="A0A507CM19"/>
<evidence type="ECO:0000313" key="11">
    <source>
        <dbReference type="EMBL" id="TPX45288.1"/>
    </source>
</evidence>
<comment type="caution">
    <text evidence="10">The sequence shown here is derived from an EMBL/GenBank/DDBJ whole genome shotgun (WGS) entry which is preliminary data.</text>
</comment>
<dbReference type="STRING" id="286115.A0A507CM19"/>
<dbReference type="GO" id="GO:0000981">
    <property type="term" value="F:DNA-binding transcription factor activity, RNA polymerase II-specific"/>
    <property type="evidence" value="ECO:0007669"/>
    <property type="project" value="TreeGrafter"/>
</dbReference>
<dbReference type="EMBL" id="QEAM01000146">
    <property type="protein sequence ID" value="TPX45288.1"/>
    <property type="molecule type" value="Genomic_DNA"/>
</dbReference>
<dbReference type="SUPFAM" id="SSF57667">
    <property type="entry name" value="beta-beta-alpha zinc fingers"/>
    <property type="match status" value="1"/>
</dbReference>
<evidence type="ECO:0000256" key="3">
    <source>
        <dbReference type="ARBA" id="ARBA00022737"/>
    </source>
</evidence>
<dbReference type="EMBL" id="QEAN01000329">
    <property type="protein sequence ID" value="TPX40006.1"/>
    <property type="molecule type" value="Genomic_DNA"/>
</dbReference>
<reference evidence="12 13" key="1">
    <citation type="journal article" date="2019" name="Sci. Rep.">
        <title>Comparative genomics of chytrid fungi reveal insights into the obligate biotrophic and pathogenic lifestyle of Synchytrium endobioticum.</title>
        <authorList>
            <person name="van de Vossenberg B.T.L.H."/>
            <person name="Warris S."/>
            <person name="Nguyen H.D.T."/>
            <person name="van Gent-Pelzer M.P.E."/>
            <person name="Joly D.L."/>
            <person name="van de Geest H.C."/>
            <person name="Bonants P.J.M."/>
            <person name="Smith D.S."/>
            <person name="Levesque C.A."/>
            <person name="van der Lee T.A.J."/>
        </authorList>
    </citation>
    <scope>NUCLEOTIDE SEQUENCE [LARGE SCALE GENOMIC DNA]</scope>
    <source>
        <strain evidence="11 13">LEV6574</strain>
        <strain evidence="10 12">MB42</strain>
    </source>
</reference>
<dbReference type="InterPro" id="IPR036236">
    <property type="entry name" value="Znf_C2H2_sf"/>
</dbReference>
<dbReference type="GO" id="GO:0005634">
    <property type="term" value="C:nucleus"/>
    <property type="evidence" value="ECO:0007669"/>
    <property type="project" value="UniProtKB-SubCell"/>
</dbReference>
<keyword evidence="2" id="KW-0479">Metal-binding</keyword>
<feature type="compositionally biased region" description="Low complexity" evidence="8">
    <location>
        <begin position="239"/>
        <end position="248"/>
    </location>
</feature>
<feature type="region of interest" description="Disordered" evidence="8">
    <location>
        <begin position="341"/>
        <end position="360"/>
    </location>
</feature>
<keyword evidence="6" id="KW-0539">Nucleus</keyword>
<evidence type="ECO:0000256" key="6">
    <source>
        <dbReference type="ARBA" id="ARBA00023242"/>
    </source>
</evidence>
<dbReference type="Proteomes" id="UP000320475">
    <property type="component" value="Unassembled WGS sequence"/>
</dbReference>
<keyword evidence="12" id="KW-1185">Reference proteome</keyword>
<organism evidence="10 12">
    <name type="scientific">Synchytrium endobioticum</name>
    <dbReference type="NCBI Taxonomy" id="286115"/>
    <lineage>
        <taxon>Eukaryota</taxon>
        <taxon>Fungi</taxon>
        <taxon>Fungi incertae sedis</taxon>
        <taxon>Chytridiomycota</taxon>
        <taxon>Chytridiomycota incertae sedis</taxon>
        <taxon>Chytridiomycetes</taxon>
        <taxon>Synchytriales</taxon>
        <taxon>Synchytriaceae</taxon>
        <taxon>Synchytrium</taxon>
    </lineage>
</organism>
<evidence type="ECO:0000256" key="4">
    <source>
        <dbReference type="ARBA" id="ARBA00022771"/>
    </source>
</evidence>
<evidence type="ECO:0000256" key="5">
    <source>
        <dbReference type="ARBA" id="ARBA00022833"/>
    </source>
</evidence>
<keyword evidence="3" id="KW-0677">Repeat</keyword>
<dbReference type="GO" id="GO:0008270">
    <property type="term" value="F:zinc ion binding"/>
    <property type="evidence" value="ECO:0007669"/>
    <property type="project" value="UniProtKB-KW"/>
</dbReference>
<name>A0A507CM19_9FUNG</name>
<evidence type="ECO:0000256" key="1">
    <source>
        <dbReference type="ARBA" id="ARBA00004123"/>
    </source>
</evidence>
<keyword evidence="5" id="KW-0862">Zinc</keyword>
<feature type="compositionally biased region" description="Low complexity" evidence="8">
    <location>
        <begin position="569"/>
        <end position="583"/>
    </location>
</feature>
<dbReference type="OrthoDB" id="8922241at2759"/>